<dbReference type="GO" id="GO:0016747">
    <property type="term" value="F:acyltransferase activity, transferring groups other than amino-acyl groups"/>
    <property type="evidence" value="ECO:0007669"/>
    <property type="project" value="TreeGrafter"/>
</dbReference>
<evidence type="ECO:0000313" key="3">
    <source>
        <dbReference type="Proteomes" id="UP000031802"/>
    </source>
</evidence>
<dbReference type="SUPFAM" id="SSF53474">
    <property type="entry name" value="alpha/beta-Hydrolases"/>
    <property type="match status" value="1"/>
</dbReference>
<dbReference type="InterPro" id="IPR014756">
    <property type="entry name" value="Ig_E-set"/>
</dbReference>
<dbReference type="PATRIC" id="fig|1229276.3.peg.524"/>
<dbReference type="CDD" id="cd11294">
    <property type="entry name" value="E_set_Esterase_like_N"/>
    <property type="match status" value="1"/>
</dbReference>
<dbReference type="EMBL" id="JJMU01000008">
    <property type="protein sequence ID" value="KGE15725.1"/>
    <property type="molecule type" value="Genomic_DNA"/>
</dbReference>
<evidence type="ECO:0000313" key="2">
    <source>
        <dbReference type="EMBL" id="KGE15725.1"/>
    </source>
</evidence>
<dbReference type="STRING" id="1229276.DI53_0503"/>
<feature type="signal peptide" evidence="1">
    <location>
        <begin position="1"/>
        <end position="23"/>
    </location>
</feature>
<dbReference type="Gene3D" id="2.60.40.10">
    <property type="entry name" value="Immunoglobulins"/>
    <property type="match status" value="1"/>
</dbReference>
<protein>
    <submittedName>
        <fullName evidence="2">Esterase</fullName>
    </submittedName>
</protein>
<dbReference type="Pfam" id="PF00756">
    <property type="entry name" value="Esterase"/>
    <property type="match status" value="1"/>
</dbReference>
<dbReference type="InterPro" id="IPR013783">
    <property type="entry name" value="Ig-like_fold"/>
</dbReference>
<comment type="caution">
    <text evidence="2">The sequence shown here is derived from an EMBL/GenBank/DDBJ whole genome shotgun (WGS) entry which is preliminary data.</text>
</comment>
<dbReference type="InterPro" id="IPR029058">
    <property type="entry name" value="AB_hydrolase_fold"/>
</dbReference>
<organism evidence="2 3">
    <name type="scientific">Sphingobacterium deserti</name>
    <dbReference type="NCBI Taxonomy" id="1229276"/>
    <lineage>
        <taxon>Bacteria</taxon>
        <taxon>Pseudomonadati</taxon>
        <taxon>Bacteroidota</taxon>
        <taxon>Sphingobacteriia</taxon>
        <taxon>Sphingobacteriales</taxon>
        <taxon>Sphingobacteriaceae</taxon>
        <taxon>Sphingobacterium</taxon>
    </lineage>
</organism>
<dbReference type="RefSeq" id="WP_081939371.1">
    <property type="nucleotide sequence ID" value="NZ_JJMU01000008.1"/>
</dbReference>
<dbReference type="InterPro" id="IPR050583">
    <property type="entry name" value="Mycobacterial_A85_antigen"/>
</dbReference>
<dbReference type="OrthoDB" id="9803578at2"/>
<sequence>MNVKLYVGISLLSAAHVLGTASAQENINPDKEQRKISPEVSADNRVTFRVFAPNAKQVQLVGNWMERVGPIGGKQLMIKDGKYWSYTSDPMASDLFLYNIDIDGAVVNDPLNVYQIRDVSNTFNYFLTGGEQASLYQVQDVPHGSLARRWYNSATLNMNRRLTIYTPPGYEQSKQRYPVLYLLHGMGGDEEAWPSLGRVSQILDNLIAQGKARPMIVVMPNGHVSNAAAPGESAKGQYPIEFATPDVGTGKMEESFQDVIAFVENNYRVKKEKSSRAIAGLSMGGSHTLFISSYLPNTFDYIGLFSAAFRMNQHASSPVFTNFDQNLLKQRDQGYKLYWIGMGKEDFLYKTGEEYRKKLDAINMKYTYRESEGGHTWANWRLYLTEFVPQLFNN</sequence>
<dbReference type="AlphaFoldDB" id="A0A0B8TBU9"/>
<dbReference type="Proteomes" id="UP000031802">
    <property type="component" value="Unassembled WGS sequence"/>
</dbReference>
<dbReference type="eggNOG" id="COG2382">
    <property type="taxonomic scope" value="Bacteria"/>
</dbReference>
<dbReference type="SUPFAM" id="SSF81296">
    <property type="entry name" value="E set domains"/>
    <property type="match status" value="1"/>
</dbReference>
<gene>
    <name evidence="2" type="ORF">DI53_0503</name>
</gene>
<evidence type="ECO:0000256" key="1">
    <source>
        <dbReference type="SAM" id="SignalP"/>
    </source>
</evidence>
<keyword evidence="3" id="KW-1185">Reference proteome</keyword>
<feature type="chain" id="PRO_5002124344" evidence="1">
    <location>
        <begin position="24"/>
        <end position="394"/>
    </location>
</feature>
<reference evidence="2 3" key="2">
    <citation type="journal article" date="2015" name="PLoS ONE">
        <title>Whole-Genome Optical Mapping and Finished Genome Sequence of Sphingobacterium deserti sp. nov., a New Species Isolated from the Western Desert of China.</title>
        <authorList>
            <person name="Teng C."/>
            <person name="Zhou Z."/>
            <person name="Molnar I."/>
            <person name="Li X."/>
            <person name="Tang R."/>
            <person name="Chen M."/>
            <person name="Wang L."/>
            <person name="Su S."/>
            <person name="Zhang W."/>
            <person name="Lin M."/>
        </authorList>
    </citation>
    <scope>NUCLEOTIDE SEQUENCE [LARGE SCALE GENOMIC DNA]</scope>
    <source>
        <strain evidence="3">ACCC05744</strain>
    </source>
</reference>
<name>A0A0B8TBU9_9SPHI</name>
<dbReference type="InterPro" id="IPR000801">
    <property type="entry name" value="Esterase-like"/>
</dbReference>
<dbReference type="PANTHER" id="PTHR48098:SF1">
    <property type="entry name" value="DIACYLGLYCEROL ACYLTRANSFERASE_MYCOLYLTRANSFERASE AG85A"/>
    <property type="match status" value="1"/>
</dbReference>
<reference evidence="3" key="1">
    <citation type="submission" date="2014-04" db="EMBL/GenBank/DDBJ databases">
        <title>Whole-Genome optical mapping and complete genome sequence of Sphingobacterium deserti sp. nov., a new spaces isolated from desert in the west of China.</title>
        <authorList>
            <person name="Teng C."/>
            <person name="Zhou Z."/>
            <person name="Li X."/>
            <person name="Chen M."/>
            <person name="Lin M."/>
            <person name="Wang L."/>
            <person name="Su S."/>
            <person name="Zhang C."/>
            <person name="Zhang W."/>
        </authorList>
    </citation>
    <scope>NUCLEOTIDE SEQUENCE [LARGE SCALE GENOMIC DNA]</scope>
    <source>
        <strain evidence="3">ACCC05744</strain>
    </source>
</reference>
<dbReference type="PANTHER" id="PTHR48098">
    <property type="entry name" value="ENTEROCHELIN ESTERASE-RELATED"/>
    <property type="match status" value="1"/>
</dbReference>
<dbReference type="Gene3D" id="3.40.50.1820">
    <property type="entry name" value="alpha/beta hydrolase"/>
    <property type="match status" value="1"/>
</dbReference>
<accession>A0A0B8TBU9</accession>
<keyword evidence="1" id="KW-0732">Signal</keyword>
<proteinExistence type="predicted"/>